<dbReference type="InterPro" id="IPR027417">
    <property type="entry name" value="P-loop_NTPase"/>
</dbReference>
<feature type="domain" description="G" evidence="6">
    <location>
        <begin position="503"/>
        <end position="554"/>
    </location>
</feature>
<evidence type="ECO:0000313" key="9">
    <source>
        <dbReference type="WBParaSite" id="sdigi.contig155.g5348.t1"/>
    </source>
</evidence>
<organism evidence="8 9">
    <name type="scientific">Setaria digitata</name>
    <dbReference type="NCBI Taxonomy" id="48799"/>
    <lineage>
        <taxon>Eukaryota</taxon>
        <taxon>Metazoa</taxon>
        <taxon>Ecdysozoa</taxon>
        <taxon>Nematoda</taxon>
        <taxon>Chromadorea</taxon>
        <taxon>Rhabditida</taxon>
        <taxon>Spirurina</taxon>
        <taxon>Spiruromorpha</taxon>
        <taxon>Filarioidea</taxon>
        <taxon>Setariidae</taxon>
        <taxon>Setaria</taxon>
    </lineage>
</organism>
<keyword evidence="2 5" id="KW-0812">Transmembrane</keyword>
<dbReference type="GO" id="GO:0005525">
    <property type="term" value="F:GTP binding"/>
    <property type="evidence" value="ECO:0007669"/>
    <property type="project" value="InterPro"/>
</dbReference>
<feature type="transmembrane region" description="Helical" evidence="5">
    <location>
        <begin position="68"/>
        <end position="90"/>
    </location>
</feature>
<comment type="subcellular location">
    <subcellularLocation>
        <location evidence="1">Membrane</location>
        <topology evidence="1">Multi-pass membrane protein</topology>
    </subcellularLocation>
</comment>
<dbReference type="Proteomes" id="UP000887581">
    <property type="component" value="Unplaced"/>
</dbReference>
<dbReference type="PANTHER" id="PTHR46406">
    <property type="entry name" value="NITRIC OXIDE-ASSOCIATED PROTEIN 1"/>
    <property type="match status" value="1"/>
</dbReference>
<dbReference type="InterPro" id="IPR013717">
    <property type="entry name" value="PIG-P"/>
</dbReference>
<dbReference type="GO" id="GO:0016020">
    <property type="term" value="C:membrane"/>
    <property type="evidence" value="ECO:0007669"/>
    <property type="project" value="UniProtKB-SubCell"/>
</dbReference>
<dbReference type="Pfam" id="PF01926">
    <property type="entry name" value="MMR_HSR1"/>
    <property type="match status" value="1"/>
</dbReference>
<dbReference type="InterPro" id="IPR052807">
    <property type="entry name" value="Mito_transl_resp_regulator"/>
</dbReference>
<keyword evidence="4 5" id="KW-0472">Membrane</keyword>
<dbReference type="Pfam" id="PF08510">
    <property type="entry name" value="PIG-P"/>
    <property type="match status" value="1"/>
</dbReference>
<evidence type="ECO:0000259" key="6">
    <source>
        <dbReference type="Pfam" id="PF01926"/>
    </source>
</evidence>
<evidence type="ECO:0000259" key="7">
    <source>
        <dbReference type="Pfam" id="PF08510"/>
    </source>
</evidence>
<keyword evidence="8" id="KW-1185">Reference proteome</keyword>
<evidence type="ECO:0000256" key="4">
    <source>
        <dbReference type="ARBA" id="ARBA00023136"/>
    </source>
</evidence>
<dbReference type="AlphaFoldDB" id="A0A915PGY0"/>
<dbReference type="SUPFAM" id="SSF52540">
    <property type="entry name" value="P-loop containing nucleoside triphosphate hydrolases"/>
    <property type="match status" value="1"/>
</dbReference>
<keyword evidence="3 5" id="KW-1133">Transmembrane helix</keyword>
<feature type="transmembrane region" description="Helical" evidence="5">
    <location>
        <begin position="29"/>
        <end position="48"/>
    </location>
</feature>
<name>A0A915PGY0_9BILA</name>
<evidence type="ECO:0000256" key="2">
    <source>
        <dbReference type="ARBA" id="ARBA00022692"/>
    </source>
</evidence>
<evidence type="ECO:0000256" key="5">
    <source>
        <dbReference type="SAM" id="Phobius"/>
    </source>
</evidence>
<dbReference type="PANTHER" id="PTHR46406:SF1">
    <property type="entry name" value="NITRIC OXIDE-ASSOCIATED PROTEIN 1"/>
    <property type="match status" value="1"/>
</dbReference>
<sequence length="653" mass="73691">MVPVDDALEDNSKSFPPYASPNPSPARGVYGFVLFICSWFSLALYLIWALIPTPYFESVHITYLPAKYWAIAIPLLLPISVAAFVILVLAHNLIQLHGIFEDIERTKATGRRLQQKKQPVKNVPAKTPSVSQINELIRKRLEISSNQNQCSASELALDSLSAGKYLEINASKYGSIIAYQQAEKKKSEEEKQLTVNNREGTRNEHDVDYPLAGSFLLKADATISQSPAEDLPSFSNRIRSDRGFYIYGDSFVDDFVVGSTVDIPGGELENVDEDIMVRYGAKDAVEEIDFQLPGQSTNPKDDITDDDDDDLLHACGTVDPSVPSSDKSCGACGANFHCRDASLPGFLPVEIFFKLNDYKDQLCRRCYMLKKHNFLLNVNVCEVDYRSMMKHLKLRQEALIILVVDMCDLPGSIYCELPKIIGYQKPMIVVGNKVDLLPPDARPGFLRHFRQILYNSLKEVGFVDNFNILHTSLISAKTGFGVEDLITNIFLRFSTRDTLRNDMYLVGCTNAGKSTLFNALLQSDLCKVRAVDLVERAATTPWPGTTISLLKFPVMNPSPHKLEVRRRRLLANQAWQKKEERMRYYLYKQSGDIKYATLQSTIGNSFKAYFFNTFHDDYVHLDHEEELQPPAFRSILTDSEAVDKPKQLCILIS</sequence>
<dbReference type="WBParaSite" id="sdigi.contig155.g5348.t1">
    <property type="protein sequence ID" value="sdigi.contig155.g5348.t1"/>
    <property type="gene ID" value="sdigi.contig155.g5348"/>
</dbReference>
<accession>A0A915PGY0</accession>
<proteinExistence type="predicted"/>
<dbReference type="CDD" id="cd01855">
    <property type="entry name" value="YqeH"/>
    <property type="match status" value="1"/>
</dbReference>
<evidence type="ECO:0000313" key="8">
    <source>
        <dbReference type="Proteomes" id="UP000887581"/>
    </source>
</evidence>
<feature type="domain" description="PIG-P" evidence="7">
    <location>
        <begin position="28"/>
        <end position="97"/>
    </location>
</feature>
<dbReference type="InterPro" id="IPR006073">
    <property type="entry name" value="GTP-bd"/>
</dbReference>
<evidence type="ECO:0000256" key="3">
    <source>
        <dbReference type="ARBA" id="ARBA00022989"/>
    </source>
</evidence>
<reference evidence="9" key="1">
    <citation type="submission" date="2022-11" db="UniProtKB">
        <authorList>
            <consortium name="WormBaseParasite"/>
        </authorList>
    </citation>
    <scope>IDENTIFICATION</scope>
</reference>
<protein>
    <submittedName>
        <fullName evidence="9">PIG-P domain-containing protein</fullName>
    </submittedName>
</protein>
<dbReference type="Gene3D" id="3.40.50.300">
    <property type="entry name" value="P-loop containing nucleotide triphosphate hydrolases"/>
    <property type="match status" value="1"/>
</dbReference>
<evidence type="ECO:0000256" key="1">
    <source>
        <dbReference type="ARBA" id="ARBA00004141"/>
    </source>
</evidence>